<feature type="region of interest" description="Disordered" evidence="6">
    <location>
        <begin position="1"/>
        <end position="26"/>
    </location>
</feature>
<feature type="domain" description="Myb/SANT-like DNA-binding" evidence="7">
    <location>
        <begin position="237"/>
        <end position="313"/>
    </location>
</feature>
<evidence type="ECO:0000259" key="7">
    <source>
        <dbReference type="Pfam" id="PF13837"/>
    </source>
</evidence>
<sequence>MWKVTDGVGGSLQPTNAVPGGAPLSSPVTPVRGFRIGLGGEDENTLRQRLRQRAMRVADGLPVDLDGGVLAGSDAPAPRPEAVHHASPAASGAFSRGGATVSGQRSPAGSGTTHGHRGDGSLQHMQEDAGDTALPCNEQTTQSYYMLNHLIRDNERSASPVQPVHNNDVGANGLGAQETPQQQTPPSCGRSSGARTDTPSPVPSGLQSGAGTTASQSGGGASTPPAPGSSSPPPNTKRWGDTETDWLCRFRNEVRTLMGEDTEVYGRARLKAGFWKIVEQRMREKGYNRRDEQCKNKFNPIMEYYRRLKAHEKSWYDIIDPGEKDKDSIDLSNLMDSGADEERFEDEDDAADHGSGAGGASGDPPAGVGGSTSGSQGAGIEPTLGKRKRGYVSARESSVQSVTIAMRAHTVALTRSDKECTVMRIEAMRAIATQQVEARRELVLQEIASRERIADRMGERVERGYSALVDVIRSLRSRRGSSRESPSSSDSR</sequence>
<evidence type="ECO:0000256" key="3">
    <source>
        <dbReference type="ARBA" id="ARBA00023125"/>
    </source>
</evidence>
<feature type="compositionally biased region" description="Pro residues" evidence="6">
    <location>
        <begin position="224"/>
        <end position="235"/>
    </location>
</feature>
<organism evidence="8 9">
    <name type="scientific">Chara braunii</name>
    <name type="common">Braun's stonewort</name>
    <dbReference type="NCBI Taxonomy" id="69332"/>
    <lineage>
        <taxon>Eukaryota</taxon>
        <taxon>Viridiplantae</taxon>
        <taxon>Streptophyta</taxon>
        <taxon>Charophyceae</taxon>
        <taxon>Charales</taxon>
        <taxon>Characeae</taxon>
        <taxon>Chara</taxon>
    </lineage>
</organism>
<keyword evidence="3" id="KW-0238">DNA-binding</keyword>
<evidence type="ECO:0000256" key="2">
    <source>
        <dbReference type="ARBA" id="ARBA00023015"/>
    </source>
</evidence>
<dbReference type="GO" id="GO:0010468">
    <property type="term" value="P:regulation of gene expression"/>
    <property type="evidence" value="ECO:0007669"/>
    <property type="project" value="UniProtKB-ARBA"/>
</dbReference>
<evidence type="ECO:0000256" key="6">
    <source>
        <dbReference type="SAM" id="MobiDB-lite"/>
    </source>
</evidence>
<feature type="region of interest" description="Disordered" evidence="6">
    <location>
        <begin position="158"/>
        <end position="242"/>
    </location>
</feature>
<keyword evidence="2" id="KW-0805">Transcription regulation</keyword>
<proteinExistence type="predicted"/>
<gene>
    <name evidence="8" type="ORF">CBR_g907</name>
</gene>
<feature type="region of interest" description="Disordered" evidence="6">
    <location>
        <begin position="69"/>
        <end position="124"/>
    </location>
</feature>
<accession>A0A388KCI7</accession>
<dbReference type="EMBL" id="BFEA01000092">
    <property type="protein sequence ID" value="GBG67782.1"/>
    <property type="molecule type" value="Genomic_DNA"/>
</dbReference>
<dbReference type="PANTHER" id="PTHR21654">
    <property type="entry name" value="FI21293P1"/>
    <property type="match status" value="1"/>
</dbReference>
<feature type="compositionally biased region" description="Polar residues" evidence="6">
    <location>
        <begin position="101"/>
        <end position="113"/>
    </location>
</feature>
<evidence type="ECO:0000313" key="8">
    <source>
        <dbReference type="EMBL" id="GBG67782.1"/>
    </source>
</evidence>
<dbReference type="Gramene" id="GBG67782">
    <property type="protein sequence ID" value="GBG67782"/>
    <property type="gene ID" value="CBR_g907"/>
</dbReference>
<dbReference type="Gene3D" id="1.10.10.60">
    <property type="entry name" value="Homeodomain-like"/>
    <property type="match status" value="1"/>
</dbReference>
<dbReference type="GO" id="GO:0003677">
    <property type="term" value="F:DNA binding"/>
    <property type="evidence" value="ECO:0007669"/>
    <property type="project" value="UniProtKB-KW"/>
</dbReference>
<dbReference type="InterPro" id="IPR044822">
    <property type="entry name" value="Myb_DNA-bind_4"/>
</dbReference>
<dbReference type="GO" id="GO:0005634">
    <property type="term" value="C:nucleus"/>
    <property type="evidence" value="ECO:0007669"/>
    <property type="project" value="UniProtKB-SubCell"/>
</dbReference>
<dbReference type="OrthoDB" id="691673at2759"/>
<feature type="region of interest" description="Disordered" evidence="6">
    <location>
        <begin position="341"/>
        <end position="392"/>
    </location>
</feature>
<comment type="caution">
    <text evidence="8">The sequence shown here is derived from an EMBL/GenBank/DDBJ whole genome shotgun (WGS) entry which is preliminary data.</text>
</comment>
<evidence type="ECO:0000313" key="9">
    <source>
        <dbReference type="Proteomes" id="UP000265515"/>
    </source>
</evidence>
<evidence type="ECO:0000256" key="5">
    <source>
        <dbReference type="ARBA" id="ARBA00023242"/>
    </source>
</evidence>
<feature type="compositionally biased region" description="Gly residues" evidence="6">
    <location>
        <begin position="355"/>
        <end position="372"/>
    </location>
</feature>
<dbReference type="Proteomes" id="UP000265515">
    <property type="component" value="Unassembled WGS sequence"/>
</dbReference>
<feature type="compositionally biased region" description="Low complexity" evidence="6">
    <location>
        <begin position="207"/>
        <end position="216"/>
    </location>
</feature>
<evidence type="ECO:0000256" key="1">
    <source>
        <dbReference type="ARBA" id="ARBA00004123"/>
    </source>
</evidence>
<comment type="subcellular location">
    <subcellularLocation>
        <location evidence="1">Nucleus</location>
    </subcellularLocation>
</comment>
<keyword evidence="9" id="KW-1185">Reference proteome</keyword>
<feature type="compositionally biased region" description="Polar residues" evidence="6">
    <location>
        <begin position="178"/>
        <end position="199"/>
    </location>
</feature>
<keyword evidence="4" id="KW-0804">Transcription</keyword>
<keyword evidence="5" id="KW-0539">Nucleus</keyword>
<dbReference type="PANTHER" id="PTHR21654:SF7">
    <property type="entry name" value="HOMEODOMAIN-LIKE SUPERFAMILY PROTEIN"/>
    <property type="match status" value="1"/>
</dbReference>
<reference evidence="8 9" key="1">
    <citation type="journal article" date="2018" name="Cell">
        <title>The Chara Genome: Secondary Complexity and Implications for Plant Terrestrialization.</title>
        <authorList>
            <person name="Nishiyama T."/>
            <person name="Sakayama H."/>
            <person name="Vries J.D."/>
            <person name="Buschmann H."/>
            <person name="Saint-Marcoux D."/>
            <person name="Ullrich K.K."/>
            <person name="Haas F.B."/>
            <person name="Vanderstraeten L."/>
            <person name="Becker D."/>
            <person name="Lang D."/>
            <person name="Vosolsobe S."/>
            <person name="Rombauts S."/>
            <person name="Wilhelmsson P.K.I."/>
            <person name="Janitza P."/>
            <person name="Kern R."/>
            <person name="Heyl A."/>
            <person name="Rumpler F."/>
            <person name="Villalobos L.I.A.C."/>
            <person name="Clay J.M."/>
            <person name="Skokan R."/>
            <person name="Toyoda A."/>
            <person name="Suzuki Y."/>
            <person name="Kagoshima H."/>
            <person name="Schijlen E."/>
            <person name="Tajeshwar N."/>
            <person name="Catarino B."/>
            <person name="Hetherington A.J."/>
            <person name="Saltykova A."/>
            <person name="Bonnot C."/>
            <person name="Breuninger H."/>
            <person name="Symeonidi A."/>
            <person name="Radhakrishnan G.V."/>
            <person name="Van Nieuwerburgh F."/>
            <person name="Deforce D."/>
            <person name="Chang C."/>
            <person name="Karol K.G."/>
            <person name="Hedrich R."/>
            <person name="Ulvskov P."/>
            <person name="Glockner G."/>
            <person name="Delwiche C.F."/>
            <person name="Petrasek J."/>
            <person name="Van de Peer Y."/>
            <person name="Friml J."/>
            <person name="Beilby M."/>
            <person name="Dolan L."/>
            <person name="Kohara Y."/>
            <person name="Sugano S."/>
            <person name="Fujiyama A."/>
            <person name="Delaux P.-M."/>
            <person name="Quint M."/>
            <person name="TheiBen G."/>
            <person name="Hagemann M."/>
            <person name="Harholt J."/>
            <person name="Dunand C."/>
            <person name="Zachgo S."/>
            <person name="Langdale J."/>
            <person name="Maumus F."/>
            <person name="Straeten D.V.D."/>
            <person name="Gould S.B."/>
            <person name="Rensing S.A."/>
        </authorList>
    </citation>
    <scope>NUCLEOTIDE SEQUENCE [LARGE SCALE GENOMIC DNA]</scope>
    <source>
        <strain evidence="8 9">S276</strain>
    </source>
</reference>
<protein>
    <recommendedName>
        <fullName evidence="7">Myb/SANT-like DNA-binding domain-containing protein</fullName>
    </recommendedName>
</protein>
<name>A0A388KCI7_CHABU</name>
<evidence type="ECO:0000256" key="4">
    <source>
        <dbReference type="ARBA" id="ARBA00023163"/>
    </source>
</evidence>
<feature type="compositionally biased region" description="Acidic residues" evidence="6">
    <location>
        <begin position="341"/>
        <end position="350"/>
    </location>
</feature>
<dbReference type="Pfam" id="PF13837">
    <property type="entry name" value="Myb_DNA-bind_4"/>
    <property type="match status" value="1"/>
</dbReference>
<dbReference type="AlphaFoldDB" id="A0A388KCI7"/>